<dbReference type="STRING" id="1296120.A0A1B9GJ05"/>
<feature type="compositionally biased region" description="Low complexity" evidence="3">
    <location>
        <begin position="179"/>
        <end position="198"/>
    </location>
</feature>
<comment type="subcellular location">
    <subcellularLocation>
        <location evidence="1">Nucleus</location>
    </subcellularLocation>
</comment>
<organism evidence="4 5">
    <name type="scientific">Kwoniella heveanensis BCC8398</name>
    <dbReference type="NCBI Taxonomy" id="1296120"/>
    <lineage>
        <taxon>Eukaryota</taxon>
        <taxon>Fungi</taxon>
        <taxon>Dikarya</taxon>
        <taxon>Basidiomycota</taxon>
        <taxon>Agaricomycotina</taxon>
        <taxon>Tremellomycetes</taxon>
        <taxon>Tremellales</taxon>
        <taxon>Cryptococcaceae</taxon>
        <taxon>Kwoniella</taxon>
    </lineage>
</organism>
<dbReference type="GO" id="GO:0005634">
    <property type="term" value="C:nucleus"/>
    <property type="evidence" value="ECO:0007669"/>
    <property type="project" value="UniProtKB-SubCell"/>
</dbReference>
<feature type="region of interest" description="Disordered" evidence="3">
    <location>
        <begin position="169"/>
        <end position="198"/>
    </location>
</feature>
<dbReference type="EMBL" id="KV700139">
    <property type="protein sequence ID" value="OCF30961.1"/>
    <property type="molecule type" value="Genomic_DNA"/>
</dbReference>
<dbReference type="InterPro" id="IPR021858">
    <property type="entry name" value="Fun_TF"/>
</dbReference>
<sequence length="576" mass="62795">MQPAVTDYGIGAIDTSSSGISNSTSDPAASGFNMDQMLVEHLLQEFFSTSSSDITDLFPSLLNSANSDSTPCTNYDCTKFITDPATVRRRLEQSHSPGPTWPISCYVPASFPTSATKEELDLVRHFIEIQSPISIAVESEHNPLRKYILPVALQIAPLPDTDTAVAMASTKRSPSEIENTPTPGTGANGDTNANANASHSITSSTTITTTTTTIAPERDNPAFHALLAAAATHRANLFVAAGKEEDPALRRTASRSRAKGYSLVGEAMDSYPSAENEKREQIDCAMLLLTYTAVIDGNSKLLPILYESYHRALSLTDYLILSSRSRAFINMCAMYEVWYEFATLATGGEPLKPLSELFPPSDRFGQPHLDGLFGVPGFVCSRWYEAINLVKKYQKAKRDGNPSMLIPVCLQAEELDESIAMDQRTMLSTSANSSIQLGTAGSADRIRQGVEIHYATLRVFVQKEILGIRTEEDCIQRQIKMALGILSTIRWGTETGLLIPLFILSINALPSGVNSDREVFRAFLSRCCWKGSAGPRTVAAAVQEIWDRSNNGIGHGHGLEDDWRAVLLKYGGPILI</sequence>
<gene>
    <name evidence="4" type="ORF">I316_07367</name>
</gene>
<accession>A0A1B9GJ05</accession>
<name>A0A1B9GJ05_9TREE</name>
<keyword evidence="2" id="KW-0539">Nucleus</keyword>
<evidence type="ECO:0000313" key="5">
    <source>
        <dbReference type="Proteomes" id="UP000092666"/>
    </source>
</evidence>
<reference evidence="4 5" key="1">
    <citation type="submission" date="2013-07" db="EMBL/GenBank/DDBJ databases">
        <title>The Genome Sequence of Cryptococcus heveanensis BCC8398.</title>
        <authorList>
            <consortium name="The Broad Institute Genome Sequencing Platform"/>
            <person name="Cuomo C."/>
            <person name="Litvintseva A."/>
            <person name="Chen Y."/>
            <person name="Heitman J."/>
            <person name="Sun S."/>
            <person name="Springer D."/>
            <person name="Dromer F."/>
            <person name="Young S.K."/>
            <person name="Zeng Q."/>
            <person name="Gargeya S."/>
            <person name="Fitzgerald M."/>
            <person name="Abouelleil A."/>
            <person name="Alvarado L."/>
            <person name="Berlin A.M."/>
            <person name="Chapman S.B."/>
            <person name="Dewar J."/>
            <person name="Goldberg J."/>
            <person name="Griggs A."/>
            <person name="Gujja S."/>
            <person name="Hansen M."/>
            <person name="Howarth C."/>
            <person name="Imamovic A."/>
            <person name="Larimer J."/>
            <person name="McCowan C."/>
            <person name="Murphy C."/>
            <person name="Pearson M."/>
            <person name="Priest M."/>
            <person name="Roberts A."/>
            <person name="Saif S."/>
            <person name="Shea T."/>
            <person name="Sykes S."/>
            <person name="Wortman J."/>
            <person name="Nusbaum C."/>
            <person name="Birren B."/>
        </authorList>
    </citation>
    <scope>NUCLEOTIDE SEQUENCE [LARGE SCALE GENOMIC DNA]</scope>
    <source>
        <strain evidence="4 5">BCC8398</strain>
    </source>
</reference>
<evidence type="ECO:0000256" key="2">
    <source>
        <dbReference type="ARBA" id="ARBA00023242"/>
    </source>
</evidence>
<evidence type="ECO:0000313" key="4">
    <source>
        <dbReference type="EMBL" id="OCF30961.1"/>
    </source>
</evidence>
<dbReference type="PANTHER" id="PTHR37534:SF46">
    <property type="entry name" value="ZN(II)2CYS6 TRANSCRIPTION FACTOR (EUROFUNG)"/>
    <property type="match status" value="1"/>
</dbReference>
<dbReference type="AlphaFoldDB" id="A0A1B9GJ05"/>
<evidence type="ECO:0000256" key="3">
    <source>
        <dbReference type="SAM" id="MobiDB-lite"/>
    </source>
</evidence>
<reference evidence="5" key="2">
    <citation type="submission" date="2013-12" db="EMBL/GenBank/DDBJ databases">
        <title>Evolution of pathogenesis and genome organization in the Tremellales.</title>
        <authorList>
            <person name="Cuomo C."/>
            <person name="Litvintseva A."/>
            <person name="Heitman J."/>
            <person name="Chen Y."/>
            <person name="Sun S."/>
            <person name="Springer D."/>
            <person name="Dromer F."/>
            <person name="Young S."/>
            <person name="Zeng Q."/>
            <person name="Chapman S."/>
            <person name="Gujja S."/>
            <person name="Saif S."/>
            <person name="Birren B."/>
        </authorList>
    </citation>
    <scope>NUCLEOTIDE SEQUENCE [LARGE SCALE GENOMIC DNA]</scope>
    <source>
        <strain evidence="5">BCC8398</strain>
    </source>
</reference>
<protein>
    <submittedName>
        <fullName evidence="4">Uncharacterized protein</fullName>
    </submittedName>
</protein>
<dbReference type="Pfam" id="PF11951">
    <property type="entry name" value="Fungal_trans_2"/>
    <property type="match status" value="1"/>
</dbReference>
<dbReference type="Proteomes" id="UP000092666">
    <property type="component" value="Unassembled WGS sequence"/>
</dbReference>
<evidence type="ECO:0000256" key="1">
    <source>
        <dbReference type="ARBA" id="ARBA00004123"/>
    </source>
</evidence>
<proteinExistence type="predicted"/>
<dbReference type="PANTHER" id="PTHR37534">
    <property type="entry name" value="TRANSCRIPTIONAL ACTIVATOR PROTEIN UGA3"/>
    <property type="match status" value="1"/>
</dbReference>
<keyword evidence="5" id="KW-1185">Reference proteome</keyword>